<evidence type="ECO:0000259" key="2">
    <source>
        <dbReference type="Pfam" id="PF03435"/>
    </source>
</evidence>
<dbReference type="AlphaFoldDB" id="A0A2S3UVN3"/>
<dbReference type="Pfam" id="PF03435">
    <property type="entry name" value="Sacchrp_dh_NADP"/>
    <property type="match status" value="1"/>
</dbReference>
<dbReference type="Gene3D" id="3.40.50.720">
    <property type="entry name" value="NAD(P)-binding Rossmann-like Domain"/>
    <property type="match status" value="1"/>
</dbReference>
<evidence type="ECO:0000259" key="3">
    <source>
        <dbReference type="Pfam" id="PF16653"/>
    </source>
</evidence>
<dbReference type="Gene3D" id="3.30.360.30">
    <property type="entry name" value="homospermidine synthase like"/>
    <property type="match status" value="1"/>
</dbReference>
<feature type="domain" description="Saccharopine dehydrogenase-like C-terminal" evidence="3">
    <location>
        <begin position="364"/>
        <end position="646"/>
    </location>
</feature>
<feature type="compositionally biased region" description="Low complexity" evidence="1">
    <location>
        <begin position="27"/>
        <end position="64"/>
    </location>
</feature>
<keyword evidence="5" id="KW-1185">Reference proteome</keyword>
<accession>A0A2S3UVN3</accession>
<feature type="region of interest" description="Disordered" evidence="1">
    <location>
        <begin position="1"/>
        <end position="179"/>
    </location>
</feature>
<sequence length="680" mass="72738">MTDDTNGGAPKQPAKTTIPKPTRKPAGKTAAKPAATKPATSRSTSAKPAEAATKSATKAVVAKPAGRKPAAKPATAKAAAAKPAASKSAGSKTSATKPAARKSGAIKSGASKPAAVKPAAVAAGKPAAVKPAPAKPAPKAAVKRAAAKKAASPKVQSTKAQPSQTKAPKAAAKPVPAKKTVTPTVAVKKAAAPKAGLDATAPASSKASQVHGTISGPVVMIGLGSIGKGTLPLIERHFNFDKSRFTVIDPVDTDAKLVTDRGYRFEKVALTPENYKDVLTPLLTEGEGQGFVVNLSVDTSSLELMKLCRKLGVLYIDTVIEPWPGFYFDDKASAADRTNYALRETVRREKKRKPGGTTAVSCCGANPGMVSWFVKQALVDIATDTGVKFKEPKSRKDWARLMKKAGVKGIHIAERDTQLAKEPKPAGEFWNTWSVEGFLSEGFQPAELGWGTHEKWKPANARQQKKGCKAAIYLEQPGANTRVRTWCPTPGAQYGFLVTHNEAISIADYFTVDDGKKVTYRPTCHYAYHPANVAVLSLHELFGSAGKVQDKLHVLEENELQDGTDELGVLLYGHKKNAYWYGSQLSVAEARKLAPYQNATGLQVTSAVIAGMVWALENPEAGIVETDEMDYRRCLEIQRPYLGPVKGIYTDWTPLEGRPGFYKEDIDTRDPWQFRNILVR</sequence>
<evidence type="ECO:0000313" key="5">
    <source>
        <dbReference type="Proteomes" id="UP000236959"/>
    </source>
</evidence>
<name>A0A2S3UVN3_9HYPH</name>
<dbReference type="InterPro" id="IPR005097">
    <property type="entry name" value="Sacchrp_dh_NADP-bd"/>
</dbReference>
<feature type="domain" description="Saccharopine dehydrogenase NADP binding" evidence="2">
    <location>
        <begin position="218"/>
        <end position="360"/>
    </location>
</feature>
<evidence type="ECO:0000313" key="4">
    <source>
        <dbReference type="EMBL" id="POF31785.1"/>
    </source>
</evidence>
<dbReference type="Pfam" id="PF16653">
    <property type="entry name" value="Sacchrp_dh_C"/>
    <property type="match status" value="1"/>
</dbReference>
<protein>
    <submittedName>
        <fullName evidence="4">Homospermidine synthase</fullName>
    </submittedName>
</protein>
<feature type="compositionally biased region" description="Low complexity" evidence="1">
    <location>
        <begin position="107"/>
        <end position="140"/>
    </location>
</feature>
<dbReference type="InterPro" id="IPR023181">
    <property type="entry name" value="Homospermid_syn-like_C"/>
</dbReference>
<dbReference type="EMBL" id="PPCN01000004">
    <property type="protein sequence ID" value="POF31785.1"/>
    <property type="molecule type" value="Genomic_DNA"/>
</dbReference>
<gene>
    <name evidence="4" type="ORF">CLV41_104355</name>
</gene>
<feature type="compositionally biased region" description="Low complexity" evidence="1">
    <location>
        <begin position="165"/>
        <end position="179"/>
    </location>
</feature>
<comment type="caution">
    <text evidence="4">The sequence shown here is derived from an EMBL/GenBank/DDBJ whole genome shotgun (WGS) entry which is preliminary data.</text>
</comment>
<organism evidence="4 5">
    <name type="scientific">Roseibium marinum</name>
    <dbReference type="NCBI Taxonomy" id="281252"/>
    <lineage>
        <taxon>Bacteria</taxon>
        <taxon>Pseudomonadati</taxon>
        <taxon>Pseudomonadota</taxon>
        <taxon>Alphaproteobacteria</taxon>
        <taxon>Hyphomicrobiales</taxon>
        <taxon>Stappiaceae</taxon>
        <taxon>Roseibium</taxon>
    </lineage>
</organism>
<feature type="compositionally biased region" description="Low complexity" evidence="1">
    <location>
        <begin position="71"/>
        <end position="98"/>
    </location>
</feature>
<proteinExistence type="predicted"/>
<reference evidence="4 5" key="1">
    <citation type="submission" date="2018-01" db="EMBL/GenBank/DDBJ databases">
        <title>Genomic Encyclopedia of Archaeal and Bacterial Type Strains, Phase II (KMG-II): from individual species to whole genera.</title>
        <authorList>
            <person name="Goeker M."/>
        </authorList>
    </citation>
    <scope>NUCLEOTIDE SEQUENCE [LARGE SCALE GENOMIC DNA]</scope>
    <source>
        <strain evidence="4 5">DSM 17023</strain>
    </source>
</reference>
<dbReference type="InterPro" id="IPR032095">
    <property type="entry name" value="Sacchrp_dh-like_C"/>
</dbReference>
<evidence type="ECO:0000256" key="1">
    <source>
        <dbReference type="SAM" id="MobiDB-lite"/>
    </source>
</evidence>
<dbReference type="Proteomes" id="UP000236959">
    <property type="component" value="Unassembled WGS sequence"/>
</dbReference>